<accession>A0A5B6TG27</accession>
<organism evidence="1 2">
    <name type="scientific">Rufibacter hautae</name>
    <dbReference type="NCBI Taxonomy" id="2595005"/>
    <lineage>
        <taxon>Bacteria</taxon>
        <taxon>Pseudomonadati</taxon>
        <taxon>Bacteroidota</taxon>
        <taxon>Cytophagia</taxon>
        <taxon>Cytophagales</taxon>
        <taxon>Hymenobacteraceae</taxon>
        <taxon>Rufibacter</taxon>
    </lineage>
</organism>
<comment type="caution">
    <text evidence="1">The sequence shown here is derived from an EMBL/GenBank/DDBJ whole genome shotgun (WGS) entry which is preliminary data.</text>
</comment>
<name>A0A5B6TG27_9BACT</name>
<keyword evidence="2" id="KW-1185">Reference proteome</keyword>
<sequence>MLIENCPEFLLESPGQWWRKGKGQPFTLQKRWEMSLETILCAWLPFVNLLGNNIPQYLLDLDRFSGK</sequence>
<dbReference type="EMBL" id="VKKY01000001">
    <property type="protein sequence ID" value="KAA3439371.1"/>
    <property type="molecule type" value="Genomic_DNA"/>
</dbReference>
<evidence type="ECO:0000313" key="1">
    <source>
        <dbReference type="EMBL" id="KAA3439371.1"/>
    </source>
</evidence>
<evidence type="ECO:0000313" key="2">
    <source>
        <dbReference type="Proteomes" id="UP000324133"/>
    </source>
</evidence>
<dbReference type="AlphaFoldDB" id="A0A5B6TG27"/>
<reference evidence="1 2" key="1">
    <citation type="submission" date="2019-07" db="EMBL/GenBank/DDBJ databases">
        <title>Rufibacter sp. nov., isolated from lake sediment.</title>
        <authorList>
            <person name="Qu J.-H."/>
        </authorList>
    </citation>
    <scope>NUCLEOTIDE SEQUENCE [LARGE SCALE GENOMIC DNA]</scope>
    <source>
        <strain evidence="1 2">NBS58-1</strain>
    </source>
</reference>
<protein>
    <submittedName>
        <fullName evidence="1">Uncharacterized protein</fullName>
    </submittedName>
</protein>
<proteinExistence type="predicted"/>
<dbReference type="RefSeq" id="WP_149089015.1">
    <property type="nucleotide sequence ID" value="NZ_VKKY01000001.1"/>
</dbReference>
<dbReference type="Proteomes" id="UP000324133">
    <property type="component" value="Unassembled WGS sequence"/>
</dbReference>
<gene>
    <name evidence="1" type="ORF">FOA19_01410</name>
</gene>